<dbReference type="InterPro" id="IPR058922">
    <property type="entry name" value="WHD_DRP"/>
</dbReference>
<dbReference type="InterPro" id="IPR002182">
    <property type="entry name" value="NB-ARC"/>
</dbReference>
<keyword evidence="4" id="KW-0547">Nucleotide-binding</keyword>
<protein>
    <submittedName>
        <fullName evidence="12">Disease resistance protein RGA2</fullName>
    </submittedName>
</protein>
<feature type="domain" description="R13L1/DRL21-like LRR repeat region" evidence="11">
    <location>
        <begin position="713"/>
        <end position="839"/>
    </location>
</feature>
<keyword evidence="5" id="KW-0611">Plant defense</keyword>
<dbReference type="SUPFAM" id="SSF52058">
    <property type="entry name" value="L domain-like"/>
    <property type="match status" value="2"/>
</dbReference>
<dbReference type="AlphaFoldDB" id="A0A1D1YP98"/>
<dbReference type="InterPro" id="IPR036388">
    <property type="entry name" value="WH-like_DNA-bd_sf"/>
</dbReference>
<evidence type="ECO:0000313" key="12">
    <source>
        <dbReference type="EMBL" id="JAT56460.1"/>
    </source>
</evidence>
<evidence type="ECO:0000259" key="11">
    <source>
        <dbReference type="Pfam" id="PF25019"/>
    </source>
</evidence>
<evidence type="ECO:0000256" key="5">
    <source>
        <dbReference type="ARBA" id="ARBA00022821"/>
    </source>
</evidence>
<dbReference type="SUPFAM" id="SSF52540">
    <property type="entry name" value="P-loop containing nucleoside triphosphate hydrolases"/>
    <property type="match status" value="1"/>
</dbReference>
<evidence type="ECO:0000259" key="8">
    <source>
        <dbReference type="Pfam" id="PF00931"/>
    </source>
</evidence>
<dbReference type="InterPro" id="IPR056789">
    <property type="entry name" value="LRR_R13L1-DRL21"/>
</dbReference>
<keyword evidence="2" id="KW-0433">Leucine-rich repeat</keyword>
<dbReference type="InterPro" id="IPR042197">
    <property type="entry name" value="Apaf_helical"/>
</dbReference>
<reference evidence="12" key="1">
    <citation type="submission" date="2015-07" db="EMBL/GenBank/DDBJ databases">
        <title>Transcriptome Assembly of Anthurium amnicola.</title>
        <authorList>
            <person name="Suzuki J."/>
        </authorList>
    </citation>
    <scope>NUCLEOTIDE SEQUENCE</scope>
</reference>
<evidence type="ECO:0000256" key="1">
    <source>
        <dbReference type="ARBA" id="ARBA00008894"/>
    </source>
</evidence>
<dbReference type="Gene3D" id="3.40.50.300">
    <property type="entry name" value="P-loop containing nucleotide triphosphate hydrolases"/>
    <property type="match status" value="1"/>
</dbReference>
<feature type="domain" description="Disease resistance N-terminal" evidence="9">
    <location>
        <begin position="24"/>
        <end position="103"/>
    </location>
</feature>
<dbReference type="PANTHER" id="PTHR36766">
    <property type="entry name" value="PLANT BROAD-SPECTRUM MILDEW RESISTANCE PROTEIN RPW8"/>
    <property type="match status" value="1"/>
</dbReference>
<comment type="similarity">
    <text evidence="1">Belongs to the disease resistance NB-LRR family.</text>
</comment>
<dbReference type="Pfam" id="PF18052">
    <property type="entry name" value="Rx_N"/>
    <property type="match status" value="1"/>
</dbReference>
<dbReference type="Gene3D" id="1.10.8.430">
    <property type="entry name" value="Helical domain of apoptotic protease-activating factors"/>
    <property type="match status" value="1"/>
</dbReference>
<keyword evidence="6" id="KW-0067">ATP-binding</keyword>
<dbReference type="EMBL" id="GDJX01011476">
    <property type="protein sequence ID" value="JAT56460.1"/>
    <property type="molecule type" value="Transcribed_RNA"/>
</dbReference>
<dbReference type="InterPro" id="IPR027417">
    <property type="entry name" value="P-loop_NTPase"/>
</dbReference>
<dbReference type="GO" id="GO:0051707">
    <property type="term" value="P:response to other organism"/>
    <property type="evidence" value="ECO:0007669"/>
    <property type="project" value="UniProtKB-ARBA"/>
</dbReference>
<dbReference type="PANTHER" id="PTHR36766:SF40">
    <property type="entry name" value="DISEASE RESISTANCE PROTEIN RGA3"/>
    <property type="match status" value="1"/>
</dbReference>
<organism evidence="12">
    <name type="scientific">Anthurium amnicola</name>
    <dbReference type="NCBI Taxonomy" id="1678845"/>
    <lineage>
        <taxon>Eukaryota</taxon>
        <taxon>Viridiplantae</taxon>
        <taxon>Streptophyta</taxon>
        <taxon>Embryophyta</taxon>
        <taxon>Tracheophyta</taxon>
        <taxon>Spermatophyta</taxon>
        <taxon>Magnoliopsida</taxon>
        <taxon>Liliopsida</taxon>
        <taxon>Araceae</taxon>
        <taxon>Pothoideae</taxon>
        <taxon>Potheae</taxon>
        <taxon>Anthurium</taxon>
    </lineage>
</organism>
<dbReference type="Gene3D" id="3.80.10.10">
    <property type="entry name" value="Ribonuclease Inhibitor"/>
    <property type="match status" value="2"/>
</dbReference>
<dbReference type="Pfam" id="PF23559">
    <property type="entry name" value="WHD_DRP"/>
    <property type="match status" value="1"/>
</dbReference>
<dbReference type="GO" id="GO:0005524">
    <property type="term" value="F:ATP binding"/>
    <property type="evidence" value="ECO:0007669"/>
    <property type="project" value="UniProtKB-KW"/>
</dbReference>
<evidence type="ECO:0000256" key="3">
    <source>
        <dbReference type="ARBA" id="ARBA00022737"/>
    </source>
</evidence>
<keyword evidence="3" id="KW-0677">Repeat</keyword>
<dbReference type="GO" id="GO:0043531">
    <property type="term" value="F:ADP binding"/>
    <property type="evidence" value="ECO:0007669"/>
    <property type="project" value="InterPro"/>
</dbReference>
<name>A0A1D1YP98_9ARAE</name>
<dbReference type="GO" id="GO:0006952">
    <property type="term" value="P:defense response"/>
    <property type="evidence" value="ECO:0007669"/>
    <property type="project" value="UniProtKB-KW"/>
</dbReference>
<feature type="domain" description="Disease resistance protein winged helix" evidence="10">
    <location>
        <begin position="453"/>
        <end position="523"/>
    </location>
</feature>
<evidence type="ECO:0000256" key="6">
    <source>
        <dbReference type="ARBA" id="ARBA00022840"/>
    </source>
</evidence>
<proteinExistence type="inferred from homology"/>
<keyword evidence="7" id="KW-0175">Coiled coil</keyword>
<evidence type="ECO:0000256" key="4">
    <source>
        <dbReference type="ARBA" id="ARBA00022741"/>
    </source>
</evidence>
<feature type="domain" description="NB-ARC" evidence="8">
    <location>
        <begin position="211"/>
        <end position="368"/>
    </location>
</feature>
<dbReference type="PRINTS" id="PR00364">
    <property type="entry name" value="DISEASERSIST"/>
</dbReference>
<evidence type="ECO:0000259" key="9">
    <source>
        <dbReference type="Pfam" id="PF18052"/>
    </source>
</evidence>
<dbReference type="Pfam" id="PF25019">
    <property type="entry name" value="LRR_R13L1-DRL21"/>
    <property type="match status" value="1"/>
</dbReference>
<gene>
    <name evidence="12" type="primary">RGA2_39</name>
    <name evidence="12" type="ORF">g.123459</name>
</gene>
<dbReference type="Gene3D" id="1.10.10.10">
    <property type="entry name" value="Winged helix-like DNA-binding domain superfamily/Winged helix DNA-binding domain"/>
    <property type="match status" value="1"/>
</dbReference>
<dbReference type="Gene3D" id="1.20.5.4130">
    <property type="match status" value="1"/>
</dbReference>
<feature type="coiled-coil region" evidence="7">
    <location>
        <begin position="42"/>
        <end position="98"/>
    </location>
</feature>
<evidence type="ECO:0000259" key="10">
    <source>
        <dbReference type="Pfam" id="PF23559"/>
    </source>
</evidence>
<evidence type="ECO:0000256" key="7">
    <source>
        <dbReference type="SAM" id="Coils"/>
    </source>
</evidence>
<dbReference type="Pfam" id="PF00931">
    <property type="entry name" value="NB-ARC"/>
    <property type="match status" value="1"/>
</dbReference>
<dbReference type="InterPro" id="IPR041118">
    <property type="entry name" value="Rx_N"/>
</dbReference>
<dbReference type="InterPro" id="IPR032675">
    <property type="entry name" value="LRR_dom_sf"/>
</dbReference>
<sequence length="1114" mass="126408">MEWAELRAKVALLSGLPDKLYEKALDYAFSLLQSELSLQLGLDDELAKLRRTRERISALLRDAEERRVIDDDLVLRWLRDLKDVALDAEDVADEFEARLRRRPGDSLAAAALGFAPAGARKRPWYAIASSPSPLIFFRRRVATEIAEINQRFDAISKDRERLRLRRGEATRRVRAVQPPPTAAIFPDEPLVIGRDGDRAELLGLLVPEDKGDKGVFVVSVYGMAGMGKTTLAKYVFNDEKVMSRFESKRIWICATKGFDVVLMTKEILESLTGETCTLSNFDLMQCRVREQLMGKPFLLVLDDVRDDGPQHWEHLRVCLPTGKGESRVLITTRSEDVARRMGRVMQCKCLSGLSDDHCRFLFEQRVFPSGGLDGLPNLQKMAFKIARKCQGSPLAAVSLGGLLCNEKDEDEWRNVSTETAESSQGENDILPKLKLIYDHLPLHLKKCFAFCGIFPDGYLFDKDVLVKLWIAEGFIERRGTRRLETIGSKFFDELLWKSFFQVSDRTQSQKLKYKMPSLFHDLAQSVSRYECFKMVGNETKPHDASENARHTLLFCRSGETLMFTGFHKYKRLRTFSLKGDDRVGIRKLPSDLFLKLRLLRVLDLSDSMITELPDSIGELKLLRYLGLGKTWIKWLPESVATLCNLQTLELGDCYKLLELPEGTSNLVNLRHLGLHLDPHRGSNLTSMPPGIGKLSSLETLSRFIVGTKKGCGIAEIKNLNLRGELWISKLENVVSPEDARGANLHNKQYINALTLQWSDCKQITVQEVDRVDVIEYLHPPSSLKYLCVDNYGGATVPNWLGSRSFSSLVNLRLSYCKQWKSCPPLGQLPALKELLVEGMHSMTSIEYQFPDSGRTMIFKVLEKLTLWDFPVLETLSSKEDVMPHLCELYISHCPKLIGMSHLTSSLTKLAIKNCPKLSTLPPLPILQGLVVEACHWKVLDMVRNFTSLSSLMVSQISSLKVIQKCFFQPLTALKRLEITGCKELVLIDGNEGFRDLTSLEDLRILSCPELKFISSTGLPARLKDFRLCYCNKLTSIPWNLHDLAFLQHMEIRDIPRAMSLPQKGVSSSLQYLAISGCPFLRWRCRKNQGIDWPKIKDIFYIEIDFKVLSVTRGS</sequence>
<accession>A0A1D1YP98</accession>
<evidence type="ECO:0000256" key="2">
    <source>
        <dbReference type="ARBA" id="ARBA00022614"/>
    </source>
</evidence>